<name>A0A8J7HX49_9NOST</name>
<evidence type="ECO:0000313" key="2">
    <source>
        <dbReference type="Proteomes" id="UP000632766"/>
    </source>
</evidence>
<comment type="caution">
    <text evidence="1">The sequence shown here is derived from an EMBL/GenBank/DDBJ whole genome shotgun (WGS) entry which is preliminary data.</text>
</comment>
<dbReference type="EMBL" id="JAECZC010000102">
    <property type="protein sequence ID" value="MBH8566767.1"/>
    <property type="molecule type" value="Genomic_DNA"/>
</dbReference>
<dbReference type="AlphaFoldDB" id="A0A8J7HX49"/>
<sequence>MKIRERLNRLAAKFYAQMGYVVREEFDFTTSQHPTEKAVYRMAEIAYEEFMGDRPDYAEEENEAQE</sequence>
<reference evidence="1 2" key="1">
    <citation type="journal article" date="2021" name="Int. J. Syst. Evol. Microbiol.">
        <title>Amazonocrinis nigriterrae gen. nov., sp. nov., Atlanticothrix silvestris gen. nov., sp. nov. and Dendronalium phyllosphericum gen. nov., sp. nov., nostocacean cyanobacteria from Brazilian environments.</title>
        <authorList>
            <person name="Alvarenga D.O."/>
            <person name="Andreote A.P.D."/>
            <person name="Branco L.H.Z."/>
            <person name="Delbaje E."/>
            <person name="Cruz R.B."/>
            <person name="Varani A.M."/>
            <person name="Fiore M.F."/>
        </authorList>
    </citation>
    <scope>NUCLEOTIDE SEQUENCE [LARGE SCALE GENOMIC DNA]</scope>
    <source>
        <strain evidence="1 2">CENA67</strain>
    </source>
</reference>
<keyword evidence="2" id="KW-1185">Reference proteome</keyword>
<gene>
    <name evidence="1" type="ORF">I8748_32225</name>
</gene>
<proteinExistence type="predicted"/>
<organism evidence="1 2">
    <name type="scientific">Amazonocrinis nigriterrae CENA67</name>
    <dbReference type="NCBI Taxonomy" id="2794033"/>
    <lineage>
        <taxon>Bacteria</taxon>
        <taxon>Bacillati</taxon>
        <taxon>Cyanobacteriota</taxon>
        <taxon>Cyanophyceae</taxon>
        <taxon>Nostocales</taxon>
        <taxon>Nostocaceae</taxon>
        <taxon>Amazonocrinis</taxon>
        <taxon>Amazonocrinis nigriterrae</taxon>
    </lineage>
</organism>
<evidence type="ECO:0000313" key="1">
    <source>
        <dbReference type="EMBL" id="MBH8566767.1"/>
    </source>
</evidence>
<dbReference type="Proteomes" id="UP000632766">
    <property type="component" value="Unassembled WGS sequence"/>
</dbReference>
<accession>A0A8J7HX49</accession>
<dbReference type="RefSeq" id="WP_198128499.1">
    <property type="nucleotide sequence ID" value="NZ_JAECZC010000102.1"/>
</dbReference>
<protein>
    <submittedName>
        <fullName evidence="1">Uncharacterized protein</fullName>
    </submittedName>
</protein>